<evidence type="ECO:0000256" key="7">
    <source>
        <dbReference type="ARBA" id="ARBA00023306"/>
    </source>
</evidence>
<keyword evidence="7" id="KW-0131">Cell cycle</keyword>
<keyword evidence="4" id="KW-0227">DNA damage</keyword>
<comment type="similarity">
    <text evidence="2">Belongs to the rad17/RAD24 family.</text>
</comment>
<dbReference type="PANTHER" id="PTHR12172">
    <property type="entry name" value="CELL CYCLE CHECKPOINT PROTEIN RAD17"/>
    <property type="match status" value="1"/>
</dbReference>
<accession>A0A0G2GYH0</accession>
<proteinExistence type="inferred from homology"/>
<reference evidence="10 11" key="2">
    <citation type="submission" date="2015-05" db="EMBL/GenBank/DDBJ databases">
        <authorList>
            <person name="Morales-Cruz A."/>
            <person name="Amrine K.C."/>
            <person name="Cantu D."/>
        </authorList>
    </citation>
    <scope>NUCLEOTIDE SEQUENCE [LARGE SCALE GENOMIC DNA]</scope>
    <source>
        <strain evidence="10">UCRPC4</strain>
    </source>
</reference>
<evidence type="ECO:0000256" key="6">
    <source>
        <dbReference type="ARBA" id="ARBA00023242"/>
    </source>
</evidence>
<dbReference type="Proteomes" id="UP000053317">
    <property type="component" value="Unassembled WGS sequence"/>
</dbReference>
<gene>
    <name evidence="10" type="ORF">UCRPC4_g03451</name>
</gene>
<feature type="domain" description="Checkpoint protein RAD24-like helical bundle" evidence="9">
    <location>
        <begin position="485"/>
        <end position="622"/>
    </location>
</feature>
<protein>
    <submittedName>
        <fullName evidence="10">Putative cell cycle checkpoint protein rad17</fullName>
    </submittedName>
</protein>
<dbReference type="GO" id="GO:0033314">
    <property type="term" value="P:mitotic DNA replication checkpoint signaling"/>
    <property type="evidence" value="ECO:0007669"/>
    <property type="project" value="TreeGrafter"/>
</dbReference>
<dbReference type="SUPFAM" id="SSF52540">
    <property type="entry name" value="P-loop containing nucleoside triphosphate hydrolases"/>
    <property type="match status" value="1"/>
</dbReference>
<comment type="subcellular location">
    <subcellularLocation>
        <location evidence="1">Nucleus</location>
    </subcellularLocation>
</comment>
<evidence type="ECO:0000256" key="4">
    <source>
        <dbReference type="ARBA" id="ARBA00022763"/>
    </source>
</evidence>
<dbReference type="InterPro" id="IPR027417">
    <property type="entry name" value="P-loop_NTPase"/>
</dbReference>
<keyword evidence="11" id="KW-1185">Reference proteome</keyword>
<dbReference type="AlphaFoldDB" id="A0A0G2GYH0"/>
<evidence type="ECO:0000256" key="5">
    <source>
        <dbReference type="ARBA" id="ARBA00022840"/>
    </source>
</evidence>
<dbReference type="GO" id="GO:0000077">
    <property type="term" value="P:DNA damage checkpoint signaling"/>
    <property type="evidence" value="ECO:0007669"/>
    <property type="project" value="TreeGrafter"/>
</dbReference>
<evidence type="ECO:0000259" key="9">
    <source>
        <dbReference type="Pfam" id="PF25812"/>
    </source>
</evidence>
<dbReference type="GO" id="GO:0003682">
    <property type="term" value="F:chromatin binding"/>
    <property type="evidence" value="ECO:0007669"/>
    <property type="project" value="TreeGrafter"/>
</dbReference>
<dbReference type="GO" id="GO:0003689">
    <property type="term" value="F:DNA clamp loader activity"/>
    <property type="evidence" value="ECO:0007669"/>
    <property type="project" value="TreeGrafter"/>
</dbReference>
<sequence length="834" mass="92568">MLRMKDYPHGAAAGETTKAAGVVKRRRTRRAKRKLLATSSPISSPDKRKSKVGAFGGGKSKSLHSFFSKATEEERWHKKEADDSTARLEELEDIDDDFDDDTITASPQNCNKKHQLDRRKGSTRSNRSRSVTPSIGSVNSPAFLASQKFSIPSSRIGTAGSFPKETFANPDQRPWAERYAPVGLDELAVHKKKVDDVRSWLVDALDHPQRRHLLILKGPAGSGKTTTLMLLAKAMDVQVVEWKNSTTSDGSASNSFVSNFDDFLNRGGMFGSLDVINPFSTLPLPVAADDEGAGRRLLAVDEFPTTFSRSSTTLQSFRSSLLRFLSSGSTSPGHLFRNPKNQGDGSPPVVMVVSETLLSSATASADSFTAHRLLGPEISAHPCTHIIEFNPVAPMFLNKALDNVVKKEARISRRRRIPGPAIMKRLSQMGDIRNAVNSLEFLCLKGDDTGDWGGTVASKAKRAGRNSNELSAREKESLELVTQRESTLGMFHGIGKVVYNKREAPAESSHTVHEPPDHLKHLHRPMVSQVMIDELMNETGTDISTFLSSLHENYVLSCNGNFFLEHLNDCIDYLSDSDLLDTESRRSLASYRTGIGSARPTVRTSTTDLIRQSEIDFDVAVRGILFSLPSPVARGPHPNGRKSDSHKMFFPAALRLWKKTEEVDGKVSLWRDRLERGSFDLYSRSSSGTALESSRSDGVASWKRSSDRVDSVKESSQRFITARSDLLLDYLPYLQKIHHLEARDSSIFTDLMNITQFSGIDAPNDDEEEDDVENNLPREYNGLSMSKGRIQILKDDKATIDLLNKKIEEDTKVTDGVEKMYISEDDIEDDIEDD</sequence>
<comment type="caution">
    <text evidence="10">The sequence shown here is derived from an EMBL/GenBank/DDBJ whole genome shotgun (WGS) entry which is preliminary data.</text>
</comment>
<dbReference type="GO" id="GO:0006281">
    <property type="term" value="P:DNA repair"/>
    <property type="evidence" value="ECO:0007669"/>
    <property type="project" value="InterPro"/>
</dbReference>
<reference evidence="10 11" key="1">
    <citation type="submission" date="2015-05" db="EMBL/GenBank/DDBJ databases">
        <title>Distinctive expansion of gene families associated with plant cell wall degradation and secondary metabolism in the genomes of grapevine trunk pathogens.</title>
        <authorList>
            <person name="Lawrence D.P."/>
            <person name="Travadon R."/>
            <person name="Rolshausen P.E."/>
            <person name="Baumgartner K."/>
        </authorList>
    </citation>
    <scope>NUCLEOTIDE SEQUENCE [LARGE SCALE GENOMIC DNA]</scope>
    <source>
        <strain evidence="10">UCRPC4</strain>
    </source>
</reference>
<feature type="compositionally biased region" description="Low complexity" evidence="8">
    <location>
        <begin position="10"/>
        <end position="22"/>
    </location>
</feature>
<dbReference type="Gene3D" id="3.40.50.300">
    <property type="entry name" value="P-loop containing nucleotide triphosphate hydrolases"/>
    <property type="match status" value="1"/>
</dbReference>
<evidence type="ECO:0000256" key="3">
    <source>
        <dbReference type="ARBA" id="ARBA00022741"/>
    </source>
</evidence>
<evidence type="ECO:0000256" key="2">
    <source>
        <dbReference type="ARBA" id="ARBA00006168"/>
    </source>
</evidence>
<dbReference type="PANTHER" id="PTHR12172:SF0">
    <property type="entry name" value="CELL CYCLE CHECKPOINT PROTEIN RAD17"/>
    <property type="match status" value="1"/>
</dbReference>
<feature type="compositionally biased region" description="Acidic residues" evidence="8">
    <location>
        <begin position="90"/>
        <end position="102"/>
    </location>
</feature>
<evidence type="ECO:0000256" key="1">
    <source>
        <dbReference type="ARBA" id="ARBA00004123"/>
    </source>
</evidence>
<evidence type="ECO:0000256" key="8">
    <source>
        <dbReference type="SAM" id="MobiDB-lite"/>
    </source>
</evidence>
<evidence type="ECO:0000313" key="11">
    <source>
        <dbReference type="Proteomes" id="UP000053317"/>
    </source>
</evidence>
<feature type="compositionally biased region" description="Basic and acidic residues" evidence="8">
    <location>
        <begin position="70"/>
        <end position="89"/>
    </location>
</feature>
<organism evidence="10 11">
    <name type="scientific">Phaeomoniella chlamydospora</name>
    <name type="common">Phaeoacremonium chlamydosporum</name>
    <dbReference type="NCBI Taxonomy" id="158046"/>
    <lineage>
        <taxon>Eukaryota</taxon>
        <taxon>Fungi</taxon>
        <taxon>Dikarya</taxon>
        <taxon>Ascomycota</taxon>
        <taxon>Pezizomycotina</taxon>
        <taxon>Eurotiomycetes</taxon>
        <taxon>Chaetothyriomycetidae</taxon>
        <taxon>Phaeomoniellales</taxon>
        <taxon>Phaeomoniellaceae</taxon>
        <taxon>Phaeomoniella</taxon>
    </lineage>
</organism>
<dbReference type="Pfam" id="PF03215">
    <property type="entry name" value="Rad17"/>
    <property type="match status" value="1"/>
</dbReference>
<name>A0A0G2GYH0_PHACM</name>
<feature type="region of interest" description="Disordered" evidence="8">
    <location>
        <begin position="1"/>
        <end position="135"/>
    </location>
</feature>
<dbReference type="EMBL" id="LCWF01000082">
    <property type="protein sequence ID" value="KKY21685.1"/>
    <property type="molecule type" value="Genomic_DNA"/>
</dbReference>
<keyword evidence="5" id="KW-0067">ATP-binding</keyword>
<feature type="compositionally biased region" description="Polar residues" evidence="8">
    <location>
        <begin position="123"/>
        <end position="135"/>
    </location>
</feature>
<evidence type="ECO:0000313" key="10">
    <source>
        <dbReference type="EMBL" id="KKY21685.1"/>
    </source>
</evidence>
<dbReference type="InterPro" id="IPR004582">
    <property type="entry name" value="Checkpoint_prot_Rad17_Rad24"/>
</dbReference>
<dbReference type="Pfam" id="PF25812">
    <property type="entry name" value="RAD24_helical"/>
    <property type="match status" value="1"/>
</dbReference>
<dbReference type="GO" id="GO:0005634">
    <property type="term" value="C:nucleus"/>
    <property type="evidence" value="ECO:0007669"/>
    <property type="project" value="UniProtKB-SubCell"/>
</dbReference>
<dbReference type="InterPro" id="IPR057927">
    <property type="entry name" value="RAD24-like_helical"/>
</dbReference>
<dbReference type="GO" id="GO:0005524">
    <property type="term" value="F:ATP binding"/>
    <property type="evidence" value="ECO:0007669"/>
    <property type="project" value="UniProtKB-KW"/>
</dbReference>
<feature type="compositionally biased region" description="Basic residues" evidence="8">
    <location>
        <begin position="23"/>
        <end position="35"/>
    </location>
</feature>
<keyword evidence="3" id="KW-0547">Nucleotide-binding</keyword>
<dbReference type="OrthoDB" id="10265971at2759"/>
<keyword evidence="6" id="KW-0539">Nucleus</keyword>